<gene>
    <name evidence="2" type="ORF">NKR23_g12052</name>
</gene>
<feature type="compositionally biased region" description="Basic and acidic residues" evidence="1">
    <location>
        <begin position="252"/>
        <end position="264"/>
    </location>
</feature>
<evidence type="ECO:0000313" key="2">
    <source>
        <dbReference type="EMBL" id="KAJ9130718.1"/>
    </source>
</evidence>
<evidence type="ECO:0000256" key="1">
    <source>
        <dbReference type="SAM" id="MobiDB-lite"/>
    </source>
</evidence>
<dbReference type="PANTHER" id="PTHR38703:SF1">
    <property type="entry name" value="ALLERGEN"/>
    <property type="match status" value="1"/>
</dbReference>
<proteinExistence type="predicted"/>
<reference evidence="2" key="1">
    <citation type="submission" date="2022-07" db="EMBL/GenBank/DDBJ databases">
        <title>Fungi with potential for degradation of polypropylene.</title>
        <authorList>
            <person name="Gostincar C."/>
        </authorList>
    </citation>
    <scope>NUCLEOTIDE SEQUENCE</scope>
    <source>
        <strain evidence="2">EXF-13308</strain>
    </source>
</reference>
<feature type="compositionally biased region" description="Basic residues" evidence="1">
    <location>
        <begin position="223"/>
        <end position="234"/>
    </location>
</feature>
<protein>
    <submittedName>
        <fullName evidence="2">Allergen</fullName>
    </submittedName>
</protein>
<dbReference type="AlphaFoldDB" id="A0AA38RAA9"/>
<dbReference type="EMBL" id="JANBVO010000080">
    <property type="protein sequence ID" value="KAJ9130718.1"/>
    <property type="molecule type" value="Genomic_DNA"/>
</dbReference>
<feature type="region of interest" description="Disordered" evidence="1">
    <location>
        <begin position="203"/>
        <end position="298"/>
    </location>
</feature>
<evidence type="ECO:0000313" key="3">
    <source>
        <dbReference type="Proteomes" id="UP001174694"/>
    </source>
</evidence>
<name>A0AA38RAA9_9PEZI</name>
<feature type="compositionally biased region" description="Basic and acidic residues" evidence="1">
    <location>
        <begin position="277"/>
        <end position="298"/>
    </location>
</feature>
<comment type="caution">
    <text evidence="2">The sequence shown here is derived from an EMBL/GenBank/DDBJ whole genome shotgun (WGS) entry which is preliminary data.</text>
</comment>
<dbReference type="Proteomes" id="UP001174694">
    <property type="component" value="Unassembled WGS sequence"/>
</dbReference>
<feature type="compositionally biased region" description="Polar residues" evidence="1">
    <location>
        <begin position="237"/>
        <end position="251"/>
    </location>
</feature>
<organism evidence="2 3">
    <name type="scientific">Pleurostoma richardsiae</name>
    <dbReference type="NCBI Taxonomy" id="41990"/>
    <lineage>
        <taxon>Eukaryota</taxon>
        <taxon>Fungi</taxon>
        <taxon>Dikarya</taxon>
        <taxon>Ascomycota</taxon>
        <taxon>Pezizomycotina</taxon>
        <taxon>Sordariomycetes</taxon>
        <taxon>Sordariomycetidae</taxon>
        <taxon>Calosphaeriales</taxon>
        <taxon>Pleurostomataceae</taxon>
        <taxon>Pleurostoma</taxon>
    </lineage>
</organism>
<keyword evidence="3" id="KW-1185">Reference proteome</keyword>
<dbReference type="PANTHER" id="PTHR38703">
    <property type="entry name" value="CHROMOSOME 8, WHOLE GENOME SHOTGUN SEQUENCE"/>
    <property type="match status" value="1"/>
</dbReference>
<sequence length="298" mass="32878">MEKAKQAVANFVSRDGKHTTSVDREVRPAVTEEHIFPKKHENVTTAVDKEVHRDHHHTTVQPIKATEALPEKHVHNVAPVEHKKFEHGSDRDIRSTLERDAAKYKDTTVRHDTTHTASTAPVVEGEHTHHHVHEHIQPVIQKETIAPEVFHTTVPIHETHHAEAVHHGTSVLPPKTIEEFRNERGVLEGRGISKVTEFEGCPPEYNRELKTDGFEGIGSTNGHGHRTNNTHGHSHSVTNGQIGDQTTPQTTENDHARVGSESEGHGASGSVASGKAPLKDKLNPFKDADGDGKKGLMD</sequence>
<accession>A0AA38RAA9</accession>